<feature type="transmembrane region" description="Helical" evidence="1">
    <location>
        <begin position="116"/>
        <end position="132"/>
    </location>
</feature>
<feature type="transmembrane region" description="Helical" evidence="1">
    <location>
        <begin position="21"/>
        <end position="42"/>
    </location>
</feature>
<gene>
    <name evidence="2" type="ORF">H4W81_000095</name>
</gene>
<evidence type="ECO:0000256" key="1">
    <source>
        <dbReference type="SAM" id="Phobius"/>
    </source>
</evidence>
<keyword evidence="1" id="KW-0812">Transmembrane</keyword>
<feature type="transmembrane region" description="Helical" evidence="1">
    <location>
        <begin position="92"/>
        <end position="110"/>
    </location>
</feature>
<organism evidence="2 3">
    <name type="scientific">Nonomuraea africana</name>
    <dbReference type="NCBI Taxonomy" id="46171"/>
    <lineage>
        <taxon>Bacteria</taxon>
        <taxon>Bacillati</taxon>
        <taxon>Actinomycetota</taxon>
        <taxon>Actinomycetes</taxon>
        <taxon>Streptosporangiales</taxon>
        <taxon>Streptosporangiaceae</taxon>
        <taxon>Nonomuraea</taxon>
    </lineage>
</organism>
<evidence type="ECO:0000313" key="3">
    <source>
        <dbReference type="Proteomes" id="UP000661607"/>
    </source>
</evidence>
<keyword evidence="3" id="KW-1185">Reference proteome</keyword>
<dbReference type="Proteomes" id="UP000661607">
    <property type="component" value="Unassembled WGS sequence"/>
</dbReference>
<dbReference type="InterPro" id="IPR045590">
    <property type="entry name" value="DUF6463"/>
</dbReference>
<protein>
    <submittedName>
        <fullName evidence="2">Uncharacterized protein</fullName>
    </submittedName>
</protein>
<keyword evidence="1" id="KW-0472">Membrane</keyword>
<dbReference type="EMBL" id="JADBEF010000001">
    <property type="protein sequence ID" value="MBE1557316.1"/>
    <property type="molecule type" value="Genomic_DNA"/>
</dbReference>
<comment type="caution">
    <text evidence="2">The sequence shown here is derived from an EMBL/GenBank/DDBJ whole genome shotgun (WGS) entry which is preliminary data.</text>
</comment>
<proteinExistence type="predicted"/>
<dbReference type="RefSeq" id="WP_192772965.1">
    <property type="nucleotide sequence ID" value="NZ_BAAASY010000015.1"/>
</dbReference>
<name>A0ABR9K5N3_9ACTN</name>
<dbReference type="Pfam" id="PF20064">
    <property type="entry name" value="DUF6463"/>
    <property type="match status" value="1"/>
</dbReference>
<keyword evidence="1" id="KW-1133">Transmembrane helix</keyword>
<evidence type="ECO:0000313" key="2">
    <source>
        <dbReference type="EMBL" id="MBE1557316.1"/>
    </source>
</evidence>
<sequence>MTTNVLPRRRDVVLAGRITAFLGALHLVLTLAFNLQYLPAWFTGRLWFPANGLNELPPDVGAFWLTIGSFGLPLLLLGLLIGWLGRRDVTPPAFLAWTLGAWGTILALLFEPSPAILLWVPAVMLLVAARRQA</sequence>
<feature type="transmembrane region" description="Helical" evidence="1">
    <location>
        <begin position="62"/>
        <end position="85"/>
    </location>
</feature>
<accession>A0ABR9K5N3</accession>
<reference evidence="2 3" key="1">
    <citation type="submission" date="2020-10" db="EMBL/GenBank/DDBJ databases">
        <title>Sequencing the genomes of 1000 actinobacteria strains.</title>
        <authorList>
            <person name="Klenk H.-P."/>
        </authorList>
    </citation>
    <scope>NUCLEOTIDE SEQUENCE [LARGE SCALE GENOMIC DNA]</scope>
    <source>
        <strain evidence="2 3">DSM 43748</strain>
    </source>
</reference>